<proteinExistence type="predicted"/>
<dbReference type="PANTHER" id="PTHR14187:SF5">
    <property type="entry name" value="HEAT SHOCK 70 KDA PROTEIN 12A"/>
    <property type="match status" value="1"/>
</dbReference>
<dbReference type="AlphaFoldDB" id="A0A8H3EA82"/>
<comment type="caution">
    <text evidence="1">The sequence shown here is derived from an EMBL/GenBank/DDBJ whole genome shotgun (WGS) entry which is preliminary data.</text>
</comment>
<organism evidence="1 2">
    <name type="scientific">Rhizoctonia solani</name>
    <dbReference type="NCBI Taxonomy" id="456999"/>
    <lineage>
        <taxon>Eukaryota</taxon>
        <taxon>Fungi</taxon>
        <taxon>Dikarya</taxon>
        <taxon>Basidiomycota</taxon>
        <taxon>Agaricomycotina</taxon>
        <taxon>Agaricomycetes</taxon>
        <taxon>Cantharellales</taxon>
        <taxon>Ceratobasidiaceae</taxon>
        <taxon>Rhizoctonia</taxon>
    </lineage>
</organism>
<dbReference type="Gene3D" id="3.30.420.40">
    <property type="match status" value="2"/>
</dbReference>
<evidence type="ECO:0000313" key="1">
    <source>
        <dbReference type="EMBL" id="CAE7193333.1"/>
    </source>
</evidence>
<dbReference type="CDD" id="cd10170">
    <property type="entry name" value="ASKHA_NBD_HSP70"/>
    <property type="match status" value="1"/>
</dbReference>
<name>A0A8H3EA82_9AGAM</name>
<evidence type="ECO:0000313" key="2">
    <source>
        <dbReference type="Proteomes" id="UP000663827"/>
    </source>
</evidence>
<sequence length="577" mass="64107">MRTPSTARLYKNRQGSGALGSAISASQVIHRVTRWPGQEAHGQQSKIPTLVWYDADKKAVSFGAEAELHTIEEQAEEGGWFLAKYFKLHLHPNDMQAKHELKLDDLPPGVTLRQIYTDFLGYLLKHTKSYFVDRILDGRQIWERYSPTMEVIIAHPNGYGLTQQAFLRSCAVSAGFATAESAQGKIRFVTEAEASVHFCIHHTNLGNVLQPGTNFAVCDAGGSTVDTTLYSVISARPVLKLKEQRASACVQAGAIFVDFEAEKFLHQTMTDAGLDPDDVAEYTKTGVKDFESFVKRAFKDETPDQSIVIAHTRFNNTAIRARRGRMTLSGSTIKGFFDVCVKEIASSVDQQLDGYQVPYIILVGGFGDSSYVRNQLQSRYEPGGSQITLTNDSTSKAVADGAVIWGTLSSVHSRAPRYSFGVAIRIPFKPEIHHPRRPYTCSVSGEKMVSGAWSQIVQKGVVLDSEVVCRSTYFKDYSTATPNLESFTYNLLAYSGDDCPKWVRDLDGNMCPGFQETCTIRGNLQNLRGALKSFTGRNGSRYWSVEFDVCVRFGGTELESYMEWMENASIHRPTAFS</sequence>
<gene>
    <name evidence="1" type="ORF">RDB_LOCUS130153</name>
</gene>
<protein>
    <recommendedName>
        <fullName evidence="3">Heat shock 70 kDa protein 12A</fullName>
    </recommendedName>
</protein>
<evidence type="ECO:0008006" key="3">
    <source>
        <dbReference type="Google" id="ProtNLM"/>
    </source>
</evidence>
<dbReference type="SUPFAM" id="SSF53067">
    <property type="entry name" value="Actin-like ATPase domain"/>
    <property type="match status" value="2"/>
</dbReference>
<dbReference type="Gene3D" id="3.90.640.10">
    <property type="entry name" value="Actin, Chain A, domain 4"/>
    <property type="match status" value="1"/>
</dbReference>
<dbReference type="PANTHER" id="PTHR14187">
    <property type="entry name" value="ALPHA KINASE/ELONGATION FACTOR 2 KINASE"/>
    <property type="match status" value="1"/>
</dbReference>
<accession>A0A8H3EA82</accession>
<dbReference type="InterPro" id="IPR043129">
    <property type="entry name" value="ATPase_NBD"/>
</dbReference>
<reference evidence="1" key="1">
    <citation type="submission" date="2021-01" db="EMBL/GenBank/DDBJ databases">
        <authorList>
            <person name="Kaushik A."/>
        </authorList>
    </citation>
    <scope>NUCLEOTIDE SEQUENCE</scope>
    <source>
        <strain evidence="1">AG5</strain>
    </source>
</reference>
<dbReference type="EMBL" id="CAJNJQ010003179">
    <property type="protein sequence ID" value="CAE7193333.1"/>
    <property type="molecule type" value="Genomic_DNA"/>
</dbReference>
<dbReference type="Proteomes" id="UP000663827">
    <property type="component" value="Unassembled WGS sequence"/>
</dbReference>